<evidence type="ECO:0000313" key="5">
    <source>
        <dbReference type="Proteomes" id="UP000076532"/>
    </source>
</evidence>
<keyword evidence="2" id="KW-0812">Transmembrane</keyword>
<dbReference type="PANTHER" id="PTHR48081:SF3">
    <property type="entry name" value="ALPHA_BETA HYDROLASE FOLD-3 DOMAIN-CONTAINING PROTEIN"/>
    <property type="match status" value="1"/>
</dbReference>
<keyword evidence="2" id="KW-0472">Membrane</keyword>
<evidence type="ECO:0000259" key="3">
    <source>
        <dbReference type="Pfam" id="PF07859"/>
    </source>
</evidence>
<protein>
    <submittedName>
        <fullName evidence="4">Alpha/beta-hydrolase</fullName>
    </submittedName>
</protein>
<dbReference type="STRING" id="436010.A0A166WXY5"/>
<feature type="transmembrane region" description="Helical" evidence="2">
    <location>
        <begin position="18"/>
        <end position="37"/>
    </location>
</feature>
<dbReference type="InterPro" id="IPR013094">
    <property type="entry name" value="AB_hydrolase_3"/>
</dbReference>
<dbReference type="InterPro" id="IPR050300">
    <property type="entry name" value="GDXG_lipolytic_enzyme"/>
</dbReference>
<name>A0A166WXY5_9AGAM</name>
<dbReference type="InterPro" id="IPR029058">
    <property type="entry name" value="AB_hydrolase_fold"/>
</dbReference>
<dbReference type="SUPFAM" id="SSF53474">
    <property type="entry name" value="alpha/beta-Hydrolases"/>
    <property type="match status" value="1"/>
</dbReference>
<sequence>MPPVAEHPWSIHYVQLKLAVTLFRIVGGTIAWLVFYIRSVPLKGIVSKRVAFPSRDKGRDIAVDIYTPEGCDTSQPRPVLVNMHGSGFVVSALGTDRAFCAFIATHTPCTVLDIAYRKAPEHPFPAALEDVQDVLAYLPTRPAQFDASSIFLSGFSAGGCLALSTAASLGPDRVRGVAALYPVTDCTRVYPAPGTPFAAGYVIPKWQCDVFYDAYLVPGQARADPRVSPLFARPERFPAHVYIACGEADTFHEQAEALARKLQAEKGGDMDVVFESVKGEGHAFDKSAEEGTASAAKRDGMYAGAADMINRAME</sequence>
<dbReference type="AlphaFoldDB" id="A0A166WXY5"/>
<dbReference type="GO" id="GO:0016787">
    <property type="term" value="F:hydrolase activity"/>
    <property type="evidence" value="ECO:0007669"/>
    <property type="project" value="UniProtKB-KW"/>
</dbReference>
<dbReference type="Gene3D" id="3.40.50.1820">
    <property type="entry name" value="alpha/beta hydrolase"/>
    <property type="match status" value="1"/>
</dbReference>
<evidence type="ECO:0000256" key="2">
    <source>
        <dbReference type="SAM" id="Phobius"/>
    </source>
</evidence>
<dbReference type="Pfam" id="PF07859">
    <property type="entry name" value="Abhydrolase_3"/>
    <property type="match status" value="1"/>
</dbReference>
<dbReference type="OrthoDB" id="408631at2759"/>
<keyword evidence="1" id="KW-0378">Hydrolase</keyword>
<accession>A0A166WXY5</accession>
<gene>
    <name evidence="4" type="ORF">FIBSPDRAFT_846332</name>
</gene>
<organism evidence="4 5">
    <name type="scientific">Athelia psychrophila</name>
    <dbReference type="NCBI Taxonomy" id="1759441"/>
    <lineage>
        <taxon>Eukaryota</taxon>
        <taxon>Fungi</taxon>
        <taxon>Dikarya</taxon>
        <taxon>Basidiomycota</taxon>
        <taxon>Agaricomycotina</taxon>
        <taxon>Agaricomycetes</taxon>
        <taxon>Agaricomycetidae</taxon>
        <taxon>Atheliales</taxon>
        <taxon>Atheliaceae</taxon>
        <taxon>Athelia</taxon>
    </lineage>
</organism>
<dbReference type="EMBL" id="KV417480">
    <property type="protein sequence ID" value="KZP34227.1"/>
    <property type="molecule type" value="Genomic_DNA"/>
</dbReference>
<keyword evidence="5" id="KW-1185">Reference proteome</keyword>
<evidence type="ECO:0000256" key="1">
    <source>
        <dbReference type="ARBA" id="ARBA00022801"/>
    </source>
</evidence>
<proteinExistence type="predicted"/>
<dbReference type="Proteomes" id="UP000076532">
    <property type="component" value="Unassembled WGS sequence"/>
</dbReference>
<dbReference type="PANTHER" id="PTHR48081">
    <property type="entry name" value="AB HYDROLASE SUPERFAMILY PROTEIN C4A8.06C"/>
    <property type="match status" value="1"/>
</dbReference>
<reference evidence="4 5" key="1">
    <citation type="journal article" date="2016" name="Mol. Biol. Evol.">
        <title>Comparative Genomics of Early-Diverging Mushroom-Forming Fungi Provides Insights into the Origins of Lignocellulose Decay Capabilities.</title>
        <authorList>
            <person name="Nagy L.G."/>
            <person name="Riley R."/>
            <person name="Tritt A."/>
            <person name="Adam C."/>
            <person name="Daum C."/>
            <person name="Floudas D."/>
            <person name="Sun H."/>
            <person name="Yadav J.S."/>
            <person name="Pangilinan J."/>
            <person name="Larsson K.H."/>
            <person name="Matsuura K."/>
            <person name="Barry K."/>
            <person name="Labutti K."/>
            <person name="Kuo R."/>
            <person name="Ohm R.A."/>
            <person name="Bhattacharya S.S."/>
            <person name="Shirouzu T."/>
            <person name="Yoshinaga Y."/>
            <person name="Martin F.M."/>
            <person name="Grigoriev I.V."/>
            <person name="Hibbett D.S."/>
        </authorList>
    </citation>
    <scope>NUCLEOTIDE SEQUENCE [LARGE SCALE GENOMIC DNA]</scope>
    <source>
        <strain evidence="4 5">CBS 109695</strain>
    </source>
</reference>
<keyword evidence="2" id="KW-1133">Transmembrane helix</keyword>
<evidence type="ECO:0000313" key="4">
    <source>
        <dbReference type="EMBL" id="KZP34227.1"/>
    </source>
</evidence>
<feature type="domain" description="Alpha/beta hydrolase fold-3" evidence="3">
    <location>
        <begin position="80"/>
        <end position="284"/>
    </location>
</feature>